<keyword evidence="2" id="KW-0969">Cilium</keyword>
<keyword evidence="2" id="KW-0966">Cell projection</keyword>
<dbReference type="Pfam" id="PF13424">
    <property type="entry name" value="TPR_12"/>
    <property type="match status" value="1"/>
</dbReference>
<dbReference type="GO" id="GO:0036064">
    <property type="term" value="C:ciliary basal body"/>
    <property type="evidence" value="ECO:0007669"/>
    <property type="project" value="TreeGrafter"/>
</dbReference>
<dbReference type="OrthoDB" id="1926212at2759"/>
<sequence length="567" mass="66268">SADTPSLEKKRKKKLTKSAAVENSTIYTNESGLKVIGYDKKNDYFFEFLMSFMNLDENDIYDGYNDFNPSLSNEKYYIQRNDVKNTPINGKELLLRPKTSIVGAGYSNNNNKYSQFVELQNEIPNIGKTKNNQNSMSQNIKKMEQDIYLMLQNSIKLAQEGDITEAISKSEETYRKNKQFNNYKEEFNKDEMINDDIGFMVELNRATLYARNNMHQKALNIYQSIIKMKNSKNTMRIGKIRMNMGNVYYKLGQYGKALKLYKMAMDQIPNGYVSIRMKILHNIGIVQVRLSNYTEASNTFENIMLEKPNFSDAANLIVCYSHLNKISNIQDTFRNMLNIDLEITESDFYRNLKEDPKKNVIYDAIKNDCLSVYERKIQAEAEKCIKFTIQLISSLIDPNSNKGYEWCIQQVKSSNYREMSTDLDIDKAINFLKVEEIDKAIDILKSFELEGDSKEEFPNAIKYANIALEHDKYNPYALVNKANTTFQNGNYEQAREMYQEAINNDSTCTEALFNCGEFNLYEHNCVNFSSFFKNFMMQERINSRMTVLWLHRKKMIMENFLPRRLPF</sequence>
<reference evidence="2 3" key="1">
    <citation type="submission" date="2016-04" db="EMBL/GenBank/DDBJ databases">
        <title>The genome of Intoshia linei affirms orthonectids as highly simplified spiralians.</title>
        <authorList>
            <person name="Mikhailov K.V."/>
            <person name="Slusarev G.S."/>
            <person name="Nikitin M.A."/>
            <person name="Logacheva M.D."/>
            <person name="Penin A."/>
            <person name="Aleoshin V."/>
            <person name="Panchin Y.V."/>
        </authorList>
    </citation>
    <scope>NUCLEOTIDE SEQUENCE [LARGE SCALE GENOMIC DNA]</scope>
    <source>
        <strain evidence="2">Intl2013</strain>
        <tissue evidence="2">Whole animal</tissue>
    </source>
</reference>
<dbReference type="SUPFAM" id="SSF48452">
    <property type="entry name" value="TPR-like"/>
    <property type="match status" value="2"/>
</dbReference>
<dbReference type="GO" id="GO:0097730">
    <property type="term" value="C:non-motile cilium"/>
    <property type="evidence" value="ECO:0007669"/>
    <property type="project" value="TreeGrafter"/>
</dbReference>
<keyword evidence="1" id="KW-0802">TPR repeat</keyword>
<dbReference type="PANTHER" id="PTHR44117:SF1">
    <property type="entry name" value="INTRAFLAGELLAR TRANSPORT PROTEIN 88 HOMOLOG"/>
    <property type="match status" value="1"/>
</dbReference>
<proteinExistence type="predicted"/>
<evidence type="ECO:0000313" key="3">
    <source>
        <dbReference type="Proteomes" id="UP000078046"/>
    </source>
</evidence>
<feature type="repeat" description="TPR" evidence="1">
    <location>
        <begin position="238"/>
        <end position="271"/>
    </location>
</feature>
<organism evidence="2 3">
    <name type="scientific">Intoshia linei</name>
    <dbReference type="NCBI Taxonomy" id="1819745"/>
    <lineage>
        <taxon>Eukaryota</taxon>
        <taxon>Metazoa</taxon>
        <taxon>Spiralia</taxon>
        <taxon>Lophotrochozoa</taxon>
        <taxon>Mesozoa</taxon>
        <taxon>Orthonectida</taxon>
        <taxon>Rhopaluridae</taxon>
        <taxon>Intoshia</taxon>
    </lineage>
</organism>
<dbReference type="PANTHER" id="PTHR44117">
    <property type="entry name" value="INTRAFLAGELLAR TRANSPORT PROTEIN 88 HOMOLOG"/>
    <property type="match status" value="1"/>
</dbReference>
<dbReference type="Proteomes" id="UP000078046">
    <property type="component" value="Unassembled WGS sequence"/>
</dbReference>
<dbReference type="GO" id="GO:1905515">
    <property type="term" value="P:non-motile cilium assembly"/>
    <property type="evidence" value="ECO:0007669"/>
    <property type="project" value="TreeGrafter"/>
</dbReference>
<dbReference type="EMBL" id="LWCA01001310">
    <property type="protein sequence ID" value="OAF65403.1"/>
    <property type="molecule type" value="Genomic_DNA"/>
</dbReference>
<keyword evidence="2" id="KW-0282">Flagellum</keyword>
<dbReference type="GO" id="GO:0097546">
    <property type="term" value="C:ciliary base"/>
    <property type="evidence" value="ECO:0007669"/>
    <property type="project" value="TreeGrafter"/>
</dbReference>
<protein>
    <submittedName>
        <fullName evidence="2">Intraflagellar transport protein 88</fullName>
    </submittedName>
</protein>
<dbReference type="InterPro" id="IPR019734">
    <property type="entry name" value="TPR_rpt"/>
</dbReference>
<evidence type="ECO:0000313" key="2">
    <source>
        <dbReference type="EMBL" id="OAF65403.1"/>
    </source>
</evidence>
<feature type="non-terminal residue" evidence="2">
    <location>
        <position position="1"/>
    </location>
</feature>
<dbReference type="GO" id="GO:0019894">
    <property type="term" value="F:kinesin binding"/>
    <property type="evidence" value="ECO:0007669"/>
    <property type="project" value="TreeGrafter"/>
</dbReference>
<keyword evidence="3" id="KW-1185">Reference proteome</keyword>
<evidence type="ECO:0000256" key="1">
    <source>
        <dbReference type="PROSITE-ProRule" id="PRU00339"/>
    </source>
</evidence>
<comment type="caution">
    <text evidence="2">The sequence shown here is derived from an EMBL/GenBank/DDBJ whole genome shotgun (WGS) entry which is preliminary data.</text>
</comment>
<dbReference type="GO" id="GO:0042073">
    <property type="term" value="P:intraciliary transport"/>
    <property type="evidence" value="ECO:0007669"/>
    <property type="project" value="TreeGrafter"/>
</dbReference>
<dbReference type="Pfam" id="PF13181">
    <property type="entry name" value="TPR_8"/>
    <property type="match status" value="1"/>
</dbReference>
<name>A0A177AVJ6_9BILA</name>
<dbReference type="InterPro" id="IPR011990">
    <property type="entry name" value="TPR-like_helical_dom_sf"/>
</dbReference>
<dbReference type="GO" id="GO:0005814">
    <property type="term" value="C:centriole"/>
    <property type="evidence" value="ECO:0007669"/>
    <property type="project" value="TreeGrafter"/>
</dbReference>
<dbReference type="PROSITE" id="PS50005">
    <property type="entry name" value="TPR"/>
    <property type="match status" value="1"/>
</dbReference>
<gene>
    <name evidence="2" type="ORF">A3Q56_06872</name>
</gene>
<dbReference type="AlphaFoldDB" id="A0A177AVJ6"/>
<dbReference type="Gene3D" id="1.25.40.10">
    <property type="entry name" value="Tetratricopeptide repeat domain"/>
    <property type="match status" value="2"/>
</dbReference>
<accession>A0A177AVJ6</accession>
<dbReference type="PROSITE" id="PS50293">
    <property type="entry name" value="TPR_REGION"/>
    <property type="match status" value="1"/>
</dbReference>
<dbReference type="SMART" id="SM00028">
    <property type="entry name" value="TPR"/>
    <property type="match status" value="4"/>
</dbReference>